<reference evidence="2" key="1">
    <citation type="submission" date="2012-12" db="EMBL/GenBank/DDBJ databases">
        <title>Genome Sequence of Photobacterium leiognathi lrivu.4.1.</title>
        <authorList>
            <person name="Urbanczyk H."/>
            <person name="Ogura Y."/>
            <person name="Hayashi T."/>
            <person name="Dunlap P.V."/>
        </authorList>
    </citation>
    <scope>NUCLEOTIDE SEQUENCE [LARGE SCALE GENOMIC DNA]</scope>
    <source>
        <strain evidence="2">lrivu.4.1</strain>
    </source>
</reference>
<gene>
    <name evidence="1" type="ORF">PLEI_0310</name>
</gene>
<sequence length="90" mass="10856">MNHFKYIQYCLTEYPLTYIFISKEDKYLIKVGRSENPYYRLCKFNEQTRKYLNGLEFKPLIVIQASMFLENNIKRALKGIEYNINSRIDG</sequence>
<name>V5F744_PHOLE</name>
<dbReference type="Proteomes" id="UP000030675">
    <property type="component" value="Unassembled WGS sequence"/>
</dbReference>
<evidence type="ECO:0000313" key="2">
    <source>
        <dbReference type="Proteomes" id="UP000030675"/>
    </source>
</evidence>
<proteinExistence type="predicted"/>
<protein>
    <submittedName>
        <fullName evidence="1">T5orf172 domain protein</fullName>
    </submittedName>
</protein>
<accession>V5F744</accession>
<dbReference type="AlphaFoldDB" id="V5F744"/>
<organism evidence="1 2">
    <name type="scientific">Photobacterium leiognathi lrivu.4.1</name>
    <dbReference type="NCBI Taxonomy" id="1248232"/>
    <lineage>
        <taxon>Bacteria</taxon>
        <taxon>Pseudomonadati</taxon>
        <taxon>Pseudomonadota</taxon>
        <taxon>Gammaproteobacteria</taxon>
        <taxon>Vibrionales</taxon>
        <taxon>Vibrionaceae</taxon>
        <taxon>Photobacterium</taxon>
    </lineage>
</organism>
<evidence type="ECO:0000313" key="1">
    <source>
        <dbReference type="EMBL" id="GAD28667.1"/>
    </source>
</evidence>
<dbReference type="EMBL" id="DF196808">
    <property type="protein sequence ID" value="GAD28667.1"/>
    <property type="molecule type" value="Genomic_DNA"/>
</dbReference>
<dbReference type="HOGENOM" id="CLU_2438216_0_0_6"/>